<dbReference type="Pfam" id="PF00196">
    <property type="entry name" value="GerE"/>
    <property type="match status" value="1"/>
</dbReference>
<keyword evidence="1 3" id="KW-0597">Phosphoprotein</keyword>
<dbReference type="PRINTS" id="PR00038">
    <property type="entry name" value="HTHLUXR"/>
</dbReference>
<dbReference type="GO" id="GO:0000160">
    <property type="term" value="P:phosphorelay signal transduction system"/>
    <property type="evidence" value="ECO:0007669"/>
    <property type="project" value="InterPro"/>
</dbReference>
<dbReference type="STRING" id="1797197.A2Y75_07080"/>
<name>A0A1F2WJ72_9ACTN</name>
<feature type="domain" description="HTH luxR-type" evidence="4">
    <location>
        <begin position="154"/>
        <end position="219"/>
    </location>
</feature>
<evidence type="ECO:0000313" key="6">
    <source>
        <dbReference type="EMBL" id="OFW56915.1"/>
    </source>
</evidence>
<evidence type="ECO:0000256" key="1">
    <source>
        <dbReference type="ARBA" id="ARBA00022553"/>
    </source>
</evidence>
<dbReference type="GO" id="GO:0006355">
    <property type="term" value="P:regulation of DNA-templated transcription"/>
    <property type="evidence" value="ECO:0007669"/>
    <property type="project" value="InterPro"/>
</dbReference>
<dbReference type="Proteomes" id="UP000177876">
    <property type="component" value="Unassembled WGS sequence"/>
</dbReference>
<dbReference type="SMART" id="SM00448">
    <property type="entry name" value="REC"/>
    <property type="match status" value="1"/>
</dbReference>
<feature type="modified residue" description="4-aspartylphosphate" evidence="3">
    <location>
        <position position="61"/>
    </location>
</feature>
<dbReference type="PROSITE" id="PS00622">
    <property type="entry name" value="HTH_LUXR_1"/>
    <property type="match status" value="1"/>
</dbReference>
<dbReference type="PANTHER" id="PTHR43214">
    <property type="entry name" value="TWO-COMPONENT RESPONSE REGULATOR"/>
    <property type="match status" value="1"/>
</dbReference>
<dbReference type="Gene3D" id="3.40.50.2300">
    <property type="match status" value="1"/>
</dbReference>
<protein>
    <recommendedName>
        <fullName evidence="8">DNA-binding response regulator</fullName>
    </recommendedName>
</protein>
<dbReference type="SMART" id="SM00421">
    <property type="entry name" value="HTH_LUXR"/>
    <property type="match status" value="1"/>
</dbReference>
<dbReference type="SUPFAM" id="SSF52172">
    <property type="entry name" value="CheY-like"/>
    <property type="match status" value="1"/>
</dbReference>
<dbReference type="SUPFAM" id="SSF46894">
    <property type="entry name" value="C-terminal effector domain of the bipartite response regulators"/>
    <property type="match status" value="1"/>
</dbReference>
<feature type="domain" description="Response regulatory" evidence="5">
    <location>
        <begin position="10"/>
        <end position="126"/>
    </location>
</feature>
<gene>
    <name evidence="6" type="ORF">A2Y75_07080</name>
</gene>
<dbReference type="InterPro" id="IPR011006">
    <property type="entry name" value="CheY-like_superfamily"/>
</dbReference>
<dbReference type="Pfam" id="PF00072">
    <property type="entry name" value="Response_reg"/>
    <property type="match status" value="1"/>
</dbReference>
<evidence type="ECO:0000259" key="4">
    <source>
        <dbReference type="PROSITE" id="PS50043"/>
    </source>
</evidence>
<accession>A0A1F2WJ72</accession>
<reference evidence="6 7" key="1">
    <citation type="journal article" date="2016" name="Nat. Commun.">
        <title>Thousands of microbial genomes shed light on interconnected biogeochemical processes in an aquifer system.</title>
        <authorList>
            <person name="Anantharaman K."/>
            <person name="Brown C.T."/>
            <person name="Hug L.A."/>
            <person name="Sharon I."/>
            <person name="Castelle C.J."/>
            <person name="Probst A.J."/>
            <person name="Thomas B.C."/>
            <person name="Singh A."/>
            <person name="Wilkins M.J."/>
            <person name="Karaoz U."/>
            <person name="Brodie E.L."/>
            <person name="Williams K.H."/>
            <person name="Hubbard S.S."/>
            <person name="Banfield J.F."/>
        </authorList>
    </citation>
    <scope>NUCLEOTIDE SEQUENCE [LARGE SCALE GENOMIC DNA]</scope>
</reference>
<evidence type="ECO:0000256" key="3">
    <source>
        <dbReference type="PROSITE-ProRule" id="PRU00169"/>
    </source>
</evidence>
<organism evidence="6 7">
    <name type="scientific">Candidatus Solincola sediminis</name>
    <dbReference type="NCBI Taxonomy" id="1797199"/>
    <lineage>
        <taxon>Bacteria</taxon>
        <taxon>Bacillati</taxon>
        <taxon>Actinomycetota</taxon>
        <taxon>Candidatus Geothermincolia</taxon>
        <taxon>Candidatus Geothermincolales</taxon>
        <taxon>Candidatus Geothermincolaceae</taxon>
        <taxon>Candidatus Solincola</taxon>
    </lineage>
</organism>
<dbReference type="GO" id="GO:0003677">
    <property type="term" value="F:DNA binding"/>
    <property type="evidence" value="ECO:0007669"/>
    <property type="project" value="UniProtKB-KW"/>
</dbReference>
<dbReference type="InterPro" id="IPR058245">
    <property type="entry name" value="NreC/VraR/RcsB-like_REC"/>
</dbReference>
<evidence type="ECO:0008006" key="8">
    <source>
        <dbReference type="Google" id="ProtNLM"/>
    </source>
</evidence>
<dbReference type="PROSITE" id="PS50043">
    <property type="entry name" value="HTH_LUXR_2"/>
    <property type="match status" value="1"/>
</dbReference>
<keyword evidence="2" id="KW-0238">DNA-binding</keyword>
<evidence type="ECO:0000259" key="5">
    <source>
        <dbReference type="PROSITE" id="PS50110"/>
    </source>
</evidence>
<dbReference type="CDD" id="cd17535">
    <property type="entry name" value="REC_NarL-like"/>
    <property type="match status" value="1"/>
</dbReference>
<dbReference type="CDD" id="cd06170">
    <property type="entry name" value="LuxR_C_like"/>
    <property type="match status" value="1"/>
</dbReference>
<dbReference type="InterPro" id="IPR016032">
    <property type="entry name" value="Sig_transdc_resp-reg_C-effctor"/>
</dbReference>
<dbReference type="PANTHER" id="PTHR43214:SF43">
    <property type="entry name" value="TWO-COMPONENT RESPONSE REGULATOR"/>
    <property type="match status" value="1"/>
</dbReference>
<proteinExistence type="predicted"/>
<comment type="caution">
    <text evidence="6">The sequence shown here is derived from an EMBL/GenBank/DDBJ whole genome shotgun (WGS) entry which is preliminary data.</text>
</comment>
<dbReference type="AlphaFoldDB" id="A0A1F2WJ72"/>
<dbReference type="InterPro" id="IPR039420">
    <property type="entry name" value="WalR-like"/>
</dbReference>
<evidence type="ECO:0000313" key="7">
    <source>
        <dbReference type="Proteomes" id="UP000177876"/>
    </source>
</evidence>
<dbReference type="InterPro" id="IPR000792">
    <property type="entry name" value="Tscrpt_reg_LuxR_C"/>
</dbReference>
<dbReference type="EMBL" id="MELK01000040">
    <property type="protein sequence ID" value="OFW56915.1"/>
    <property type="molecule type" value="Genomic_DNA"/>
</dbReference>
<dbReference type="PROSITE" id="PS50110">
    <property type="entry name" value="RESPONSE_REGULATORY"/>
    <property type="match status" value="1"/>
</dbReference>
<evidence type="ECO:0000256" key="2">
    <source>
        <dbReference type="ARBA" id="ARBA00023125"/>
    </source>
</evidence>
<dbReference type="InterPro" id="IPR001789">
    <property type="entry name" value="Sig_transdc_resp-reg_receiver"/>
</dbReference>
<sequence>MASREGESIKVMLVDDHEVVLEGLIRILERQGGIKILTVARSAEEALEKIERFPPDVIIVDIQLPGMNGIDLIKRIKAKYPQIEAITLTVFDDEQFARQAIKAGAIGYVIKDAAKDELVTAVIAAARGESLISTSVARKLIADITEPGARRKKKMEGFEGLSQREIDVIKLMARGYNNRQIADLLFISEHTVKVHIRNIFRKIGVADRTNAVLWAIENGVVLKDKETITPDKPQI</sequence>